<reference evidence="1 2" key="1">
    <citation type="submission" date="2021-06" db="EMBL/GenBank/DDBJ databases">
        <title>Caerostris extrusa draft genome.</title>
        <authorList>
            <person name="Kono N."/>
            <person name="Arakawa K."/>
        </authorList>
    </citation>
    <scope>NUCLEOTIDE SEQUENCE [LARGE SCALE GENOMIC DNA]</scope>
</reference>
<name>A0AAV4Q2W6_CAEEX</name>
<dbReference type="EMBL" id="BPLR01005509">
    <property type="protein sequence ID" value="GIY02834.1"/>
    <property type="molecule type" value="Genomic_DNA"/>
</dbReference>
<protein>
    <submittedName>
        <fullName evidence="1">Uncharacterized protein</fullName>
    </submittedName>
</protein>
<gene>
    <name evidence="1" type="ORF">CEXT_437921</name>
</gene>
<organism evidence="1 2">
    <name type="scientific">Caerostris extrusa</name>
    <name type="common">Bark spider</name>
    <name type="synonym">Caerostris bankana</name>
    <dbReference type="NCBI Taxonomy" id="172846"/>
    <lineage>
        <taxon>Eukaryota</taxon>
        <taxon>Metazoa</taxon>
        <taxon>Ecdysozoa</taxon>
        <taxon>Arthropoda</taxon>
        <taxon>Chelicerata</taxon>
        <taxon>Arachnida</taxon>
        <taxon>Araneae</taxon>
        <taxon>Araneomorphae</taxon>
        <taxon>Entelegynae</taxon>
        <taxon>Araneoidea</taxon>
        <taxon>Araneidae</taxon>
        <taxon>Caerostris</taxon>
    </lineage>
</organism>
<dbReference type="Proteomes" id="UP001054945">
    <property type="component" value="Unassembled WGS sequence"/>
</dbReference>
<comment type="caution">
    <text evidence="1">The sequence shown here is derived from an EMBL/GenBank/DDBJ whole genome shotgun (WGS) entry which is preliminary data.</text>
</comment>
<proteinExistence type="predicted"/>
<keyword evidence="2" id="KW-1185">Reference proteome</keyword>
<accession>A0AAV4Q2W6</accession>
<evidence type="ECO:0000313" key="1">
    <source>
        <dbReference type="EMBL" id="GIY02834.1"/>
    </source>
</evidence>
<sequence length="88" mass="10005">MIIGGSFIIITCVQRWRRRQLAILNPPTYRIPWDSHAIRDLDLPREAPVFVCLNSSSCQRRFKINGVKIQSETPLNIGKGRTLFLGPG</sequence>
<dbReference type="AlphaFoldDB" id="A0AAV4Q2W6"/>
<evidence type="ECO:0000313" key="2">
    <source>
        <dbReference type="Proteomes" id="UP001054945"/>
    </source>
</evidence>